<evidence type="ECO:0000313" key="4">
    <source>
        <dbReference type="EMBL" id="PAA83442.1"/>
    </source>
</evidence>
<evidence type="ECO:0000313" key="5">
    <source>
        <dbReference type="Proteomes" id="UP000215902"/>
    </source>
</evidence>
<dbReference type="PANTHER" id="PTHR13318">
    <property type="entry name" value="PARTNER OF PAIRED, ISOFORM B-RELATED"/>
    <property type="match status" value="1"/>
</dbReference>
<evidence type="ECO:0000313" key="3">
    <source>
        <dbReference type="EMBL" id="PAA70368.1"/>
    </source>
</evidence>
<dbReference type="STRING" id="282301.A0A267F9D1"/>
<name>A0A267F9D1_9PLAT</name>
<dbReference type="GO" id="GO:0031146">
    <property type="term" value="P:SCF-dependent proteasomal ubiquitin-dependent protein catabolic process"/>
    <property type="evidence" value="ECO:0007669"/>
    <property type="project" value="TreeGrafter"/>
</dbReference>
<feature type="domain" description="F-box" evidence="1">
    <location>
        <begin position="4"/>
        <end position="41"/>
    </location>
</feature>
<dbReference type="Gene3D" id="3.80.10.10">
    <property type="entry name" value="Ribonuclease Inhibitor"/>
    <property type="match status" value="1"/>
</dbReference>
<dbReference type="SMART" id="SM00367">
    <property type="entry name" value="LRR_CC"/>
    <property type="match status" value="5"/>
</dbReference>
<dbReference type="EMBL" id="NIVC01001245">
    <property type="protein sequence ID" value="PAA70368.1"/>
    <property type="molecule type" value="Genomic_DNA"/>
</dbReference>
<dbReference type="Pfam" id="PF25372">
    <property type="entry name" value="DUF7885"/>
    <property type="match status" value="1"/>
</dbReference>
<proteinExistence type="predicted"/>
<dbReference type="InterPro" id="IPR032675">
    <property type="entry name" value="LRR_dom_sf"/>
</dbReference>
<dbReference type="GO" id="GO:0019005">
    <property type="term" value="C:SCF ubiquitin ligase complex"/>
    <property type="evidence" value="ECO:0007669"/>
    <property type="project" value="TreeGrafter"/>
</dbReference>
<protein>
    <submittedName>
        <fullName evidence="3">Uncharacterized protein</fullName>
    </submittedName>
</protein>
<keyword evidence="5" id="KW-1185">Reference proteome</keyword>
<dbReference type="InterPro" id="IPR001810">
    <property type="entry name" value="F-box_dom"/>
</dbReference>
<dbReference type="InterPro" id="IPR057207">
    <property type="entry name" value="FBXL15_LRR"/>
</dbReference>
<dbReference type="Proteomes" id="UP000215902">
    <property type="component" value="Unassembled WGS sequence"/>
</dbReference>
<evidence type="ECO:0000259" key="1">
    <source>
        <dbReference type="Pfam" id="PF00646"/>
    </source>
</evidence>
<sequence length="288" mass="32728">MQLLQLPWHDVLFEHILSCLDLQDLLNLRKVSFLARQLVDDYCACSMRSLDARVAFDNSGYRLDSCAFRVLANRCCSLRLLRFHSQHSWLVDQLLVPVIHSNVHLQAVYLDQAHWLTDSSVQALASACPQLTHLSLRDCHWLSSSGLEIIGSAWPDLSTLDLTCCWQIDDPGLSALLTGCQRLEQLSVAKCYGLTDESLLNLRSNKCLMELDMTGCWRITDSLLEQLTEFCRSLKQLKIRECSRVSLAAIDRLQKKRIVTDLKPPAAYRLFAAVDHNGYPMPQLNVQI</sequence>
<dbReference type="OrthoDB" id="10257471at2759"/>
<comment type="caution">
    <text evidence="3">The sequence shown here is derived from an EMBL/GenBank/DDBJ whole genome shotgun (WGS) entry which is preliminary data.</text>
</comment>
<reference evidence="3 5" key="1">
    <citation type="submission" date="2017-06" db="EMBL/GenBank/DDBJ databases">
        <title>A platform for efficient transgenesis in Macrostomum lignano, a flatworm model organism for stem cell research.</title>
        <authorList>
            <person name="Berezikov E."/>
        </authorList>
    </citation>
    <scope>NUCLEOTIDE SEQUENCE [LARGE SCALE GENOMIC DNA]</scope>
    <source>
        <strain evidence="3">DV1</strain>
        <tissue evidence="3">Whole organism</tissue>
    </source>
</reference>
<accession>A0A267F9D1</accession>
<dbReference type="PANTHER" id="PTHR13318:SF190">
    <property type="entry name" value="PARTNER OF PAIRED, ISOFORM B"/>
    <property type="match status" value="1"/>
</dbReference>
<gene>
    <name evidence="3" type="ORF">BOX15_Mlig022397g2</name>
    <name evidence="4" type="ORF">BOX15_Mlig025847g1</name>
</gene>
<dbReference type="SUPFAM" id="SSF52047">
    <property type="entry name" value="RNI-like"/>
    <property type="match status" value="1"/>
</dbReference>
<dbReference type="CDD" id="cd22126">
    <property type="entry name" value="F-box_FBXL15"/>
    <property type="match status" value="1"/>
</dbReference>
<evidence type="ECO:0000259" key="2">
    <source>
        <dbReference type="Pfam" id="PF25372"/>
    </source>
</evidence>
<feature type="domain" description="F-box/LRR-repeat protein 15-like leucin rich repeat" evidence="2">
    <location>
        <begin position="68"/>
        <end position="258"/>
    </location>
</feature>
<dbReference type="Pfam" id="PF00646">
    <property type="entry name" value="F-box"/>
    <property type="match status" value="1"/>
</dbReference>
<dbReference type="InterPro" id="IPR006553">
    <property type="entry name" value="Leu-rich_rpt_Cys-con_subtyp"/>
</dbReference>
<dbReference type="EMBL" id="NIVC01000419">
    <property type="protein sequence ID" value="PAA83442.1"/>
    <property type="molecule type" value="Genomic_DNA"/>
</dbReference>
<organism evidence="3 5">
    <name type="scientific">Macrostomum lignano</name>
    <dbReference type="NCBI Taxonomy" id="282301"/>
    <lineage>
        <taxon>Eukaryota</taxon>
        <taxon>Metazoa</taxon>
        <taxon>Spiralia</taxon>
        <taxon>Lophotrochozoa</taxon>
        <taxon>Platyhelminthes</taxon>
        <taxon>Rhabditophora</taxon>
        <taxon>Macrostomorpha</taxon>
        <taxon>Macrostomida</taxon>
        <taxon>Macrostomidae</taxon>
        <taxon>Macrostomum</taxon>
    </lineage>
</organism>
<dbReference type="AlphaFoldDB" id="A0A267F9D1"/>